<reference evidence="2 3" key="1">
    <citation type="journal article" date="2019" name="Sci. Rep.">
        <title>A high-quality genome of Eragrostis curvula grass provides insights into Poaceae evolution and supports new strategies to enhance forage quality.</title>
        <authorList>
            <person name="Carballo J."/>
            <person name="Santos B.A.C.M."/>
            <person name="Zappacosta D."/>
            <person name="Garbus I."/>
            <person name="Selva J.P."/>
            <person name="Gallo C.A."/>
            <person name="Diaz A."/>
            <person name="Albertini E."/>
            <person name="Caccamo M."/>
            <person name="Echenique V."/>
        </authorList>
    </citation>
    <scope>NUCLEOTIDE SEQUENCE [LARGE SCALE GENOMIC DNA]</scope>
    <source>
        <strain evidence="3">cv. Victoria</strain>
        <tissue evidence="2">Leaf</tissue>
    </source>
</reference>
<keyword evidence="3" id="KW-1185">Reference proteome</keyword>
<proteinExistence type="predicted"/>
<feature type="region of interest" description="Disordered" evidence="1">
    <location>
        <begin position="115"/>
        <end position="160"/>
    </location>
</feature>
<dbReference type="Proteomes" id="UP000324897">
    <property type="component" value="Chromosome 6"/>
</dbReference>
<organism evidence="2 3">
    <name type="scientific">Eragrostis curvula</name>
    <name type="common">weeping love grass</name>
    <dbReference type="NCBI Taxonomy" id="38414"/>
    <lineage>
        <taxon>Eukaryota</taxon>
        <taxon>Viridiplantae</taxon>
        <taxon>Streptophyta</taxon>
        <taxon>Embryophyta</taxon>
        <taxon>Tracheophyta</taxon>
        <taxon>Spermatophyta</taxon>
        <taxon>Magnoliopsida</taxon>
        <taxon>Liliopsida</taxon>
        <taxon>Poales</taxon>
        <taxon>Poaceae</taxon>
        <taxon>PACMAD clade</taxon>
        <taxon>Chloridoideae</taxon>
        <taxon>Eragrostideae</taxon>
        <taxon>Eragrostidinae</taxon>
        <taxon>Eragrostis</taxon>
    </lineage>
</organism>
<feature type="non-terminal residue" evidence="2">
    <location>
        <position position="1"/>
    </location>
</feature>
<evidence type="ECO:0000256" key="1">
    <source>
        <dbReference type="SAM" id="MobiDB-lite"/>
    </source>
</evidence>
<dbReference type="Gramene" id="TVU49874">
    <property type="protein sequence ID" value="TVU49874"/>
    <property type="gene ID" value="EJB05_01213"/>
</dbReference>
<comment type="caution">
    <text evidence="2">The sequence shown here is derived from an EMBL/GenBank/DDBJ whole genome shotgun (WGS) entry which is preliminary data.</text>
</comment>
<feature type="compositionally biased region" description="Polar residues" evidence="1">
    <location>
        <begin position="125"/>
        <end position="140"/>
    </location>
</feature>
<protein>
    <submittedName>
        <fullName evidence="2">Uncharacterized protein</fullName>
    </submittedName>
</protein>
<dbReference type="AlphaFoldDB" id="A0A5J9WRE5"/>
<name>A0A5J9WRE5_9POAL</name>
<evidence type="ECO:0000313" key="2">
    <source>
        <dbReference type="EMBL" id="TVU49874.1"/>
    </source>
</evidence>
<accession>A0A5J9WRE5</accession>
<evidence type="ECO:0000313" key="3">
    <source>
        <dbReference type="Proteomes" id="UP000324897"/>
    </source>
</evidence>
<dbReference type="EMBL" id="RWGY01000002">
    <property type="protein sequence ID" value="TVU49874.1"/>
    <property type="molecule type" value="Genomic_DNA"/>
</dbReference>
<gene>
    <name evidence="2" type="ORF">EJB05_01213</name>
</gene>
<sequence>MLAKPVATVNVETGDYEVVAKETRNADALVDMVERLSEERKVRQAQKVDNGSGRGRAFAERTTLAIACHVPSVFFLLRLVVHRRPLPRRADPYPAHHHLRWRLCRVAAAALQNPSFMSGGEESSPDNLKSLTPPQSSTSGDAEAPRRAAPPAPASHSPRSCCHPLKQAGLLC</sequence>